<dbReference type="SMART" id="SM00419">
    <property type="entry name" value="HTH_CRP"/>
    <property type="match status" value="1"/>
</dbReference>
<dbReference type="RefSeq" id="WP_209510277.1">
    <property type="nucleotide sequence ID" value="NZ_JAGGKS010000001.1"/>
</dbReference>
<sequence length="229" mass="26325">MDAIIRKIKENQLFNGLDFHEIEKIFTCCKANIQKYKDNQAVFEKDDIVKNVGIVLEGEFNLVSQKYNGSRVIVTTLGFNDLFGEALIFSSARTSPYDLISSGESKALFIPKKFFIDMCPNSCNFHKVLINNMLAILSDKIIMLNGKMKILNAETIKSKIAVYFLSLYKKTNKLSFDIPMKRQEFAEFLNITRPSLSRELSSMQNENIIDIYRSSIKILDLEKLYELSE</sequence>
<dbReference type="Gene3D" id="2.60.120.10">
    <property type="entry name" value="Jelly Rolls"/>
    <property type="match status" value="1"/>
</dbReference>
<evidence type="ECO:0000259" key="4">
    <source>
        <dbReference type="PROSITE" id="PS50042"/>
    </source>
</evidence>
<dbReference type="CDD" id="cd00038">
    <property type="entry name" value="CAP_ED"/>
    <property type="match status" value="1"/>
</dbReference>
<dbReference type="SUPFAM" id="SSF46785">
    <property type="entry name" value="Winged helix' DNA-binding domain"/>
    <property type="match status" value="1"/>
</dbReference>
<dbReference type="InterPro" id="IPR014710">
    <property type="entry name" value="RmlC-like_jellyroll"/>
</dbReference>
<evidence type="ECO:0000259" key="5">
    <source>
        <dbReference type="PROSITE" id="PS51063"/>
    </source>
</evidence>
<keyword evidence="1" id="KW-0805">Transcription regulation</keyword>
<feature type="domain" description="Cyclic nucleotide-binding" evidence="4">
    <location>
        <begin position="13"/>
        <end position="115"/>
    </location>
</feature>
<dbReference type="PROSITE" id="PS50042">
    <property type="entry name" value="CNMP_BINDING_3"/>
    <property type="match status" value="1"/>
</dbReference>
<dbReference type="PANTHER" id="PTHR24567:SF58">
    <property type="entry name" value="CYCLIC AMP-BINDING REGULATORY PROTEIN"/>
    <property type="match status" value="1"/>
</dbReference>
<dbReference type="InterPro" id="IPR050397">
    <property type="entry name" value="Env_Response_Regulators"/>
</dbReference>
<dbReference type="PANTHER" id="PTHR24567">
    <property type="entry name" value="CRP FAMILY TRANSCRIPTIONAL REGULATORY PROTEIN"/>
    <property type="match status" value="1"/>
</dbReference>
<dbReference type="Proteomes" id="UP001519342">
    <property type="component" value="Unassembled WGS sequence"/>
</dbReference>
<feature type="domain" description="HTH crp-type" evidence="5">
    <location>
        <begin position="154"/>
        <end position="222"/>
    </location>
</feature>
<keyword evidence="2" id="KW-0238">DNA-binding</keyword>
<dbReference type="InterPro" id="IPR018490">
    <property type="entry name" value="cNMP-bd_dom_sf"/>
</dbReference>
<evidence type="ECO:0000256" key="1">
    <source>
        <dbReference type="ARBA" id="ARBA00023015"/>
    </source>
</evidence>
<dbReference type="InterPro" id="IPR036390">
    <property type="entry name" value="WH_DNA-bd_sf"/>
</dbReference>
<proteinExistence type="predicted"/>
<dbReference type="SUPFAM" id="SSF51206">
    <property type="entry name" value="cAMP-binding domain-like"/>
    <property type="match status" value="1"/>
</dbReference>
<reference evidence="6 7" key="1">
    <citation type="submission" date="2021-03" db="EMBL/GenBank/DDBJ databases">
        <title>Genomic Encyclopedia of Type Strains, Phase IV (KMG-IV): sequencing the most valuable type-strain genomes for metagenomic binning, comparative biology and taxonomic classification.</title>
        <authorList>
            <person name="Goeker M."/>
        </authorList>
    </citation>
    <scope>NUCLEOTIDE SEQUENCE [LARGE SCALE GENOMIC DNA]</scope>
    <source>
        <strain evidence="6 7">DSM 24004</strain>
    </source>
</reference>
<dbReference type="InterPro" id="IPR012318">
    <property type="entry name" value="HTH_CRP"/>
</dbReference>
<accession>A0ABS4GA10</accession>
<evidence type="ECO:0000313" key="7">
    <source>
        <dbReference type="Proteomes" id="UP001519342"/>
    </source>
</evidence>
<organism evidence="6 7">
    <name type="scientific">Sedimentibacter acidaminivorans</name>
    <dbReference type="NCBI Taxonomy" id="913099"/>
    <lineage>
        <taxon>Bacteria</taxon>
        <taxon>Bacillati</taxon>
        <taxon>Bacillota</taxon>
        <taxon>Tissierellia</taxon>
        <taxon>Sedimentibacter</taxon>
    </lineage>
</organism>
<evidence type="ECO:0000313" key="6">
    <source>
        <dbReference type="EMBL" id="MBP1924523.1"/>
    </source>
</evidence>
<dbReference type="EMBL" id="JAGGKS010000001">
    <property type="protein sequence ID" value="MBP1924523.1"/>
    <property type="molecule type" value="Genomic_DNA"/>
</dbReference>
<keyword evidence="7" id="KW-1185">Reference proteome</keyword>
<dbReference type="PROSITE" id="PS51063">
    <property type="entry name" value="HTH_CRP_2"/>
    <property type="match status" value="1"/>
</dbReference>
<keyword evidence="3" id="KW-0804">Transcription</keyword>
<name>A0ABS4GA10_9FIRM</name>
<evidence type="ECO:0000256" key="3">
    <source>
        <dbReference type="ARBA" id="ARBA00023163"/>
    </source>
</evidence>
<protein>
    <submittedName>
        <fullName evidence="6">CRP-like cAMP-binding protein</fullName>
    </submittedName>
</protein>
<gene>
    <name evidence="6" type="ORF">J2Z76_000376</name>
</gene>
<comment type="caution">
    <text evidence="6">The sequence shown here is derived from an EMBL/GenBank/DDBJ whole genome shotgun (WGS) entry which is preliminary data.</text>
</comment>
<dbReference type="InterPro" id="IPR000595">
    <property type="entry name" value="cNMP-bd_dom"/>
</dbReference>
<dbReference type="SMART" id="SM00100">
    <property type="entry name" value="cNMP"/>
    <property type="match status" value="1"/>
</dbReference>
<dbReference type="Pfam" id="PF00027">
    <property type="entry name" value="cNMP_binding"/>
    <property type="match status" value="1"/>
</dbReference>
<evidence type="ECO:0000256" key="2">
    <source>
        <dbReference type="ARBA" id="ARBA00023125"/>
    </source>
</evidence>
<dbReference type="Pfam" id="PF13545">
    <property type="entry name" value="HTH_Crp_2"/>
    <property type="match status" value="1"/>
</dbReference>